<feature type="coiled-coil region" evidence="1">
    <location>
        <begin position="338"/>
        <end position="375"/>
    </location>
</feature>
<accession>A0ABU1NTI3</accession>
<dbReference type="InterPro" id="IPR031621">
    <property type="entry name" value="HisKA_7TM"/>
</dbReference>
<dbReference type="NCBIfam" id="TIGR00254">
    <property type="entry name" value="GGDEF"/>
    <property type="match status" value="1"/>
</dbReference>
<keyword evidence="2" id="KW-0812">Transmembrane</keyword>
<dbReference type="InterPro" id="IPR050469">
    <property type="entry name" value="Diguanylate_Cyclase"/>
</dbReference>
<feature type="transmembrane region" description="Helical" evidence="2">
    <location>
        <begin position="6"/>
        <end position="27"/>
    </location>
</feature>
<feature type="transmembrane region" description="Helical" evidence="2">
    <location>
        <begin position="34"/>
        <end position="52"/>
    </location>
</feature>
<feature type="transmembrane region" description="Helical" evidence="2">
    <location>
        <begin position="99"/>
        <end position="115"/>
    </location>
</feature>
<dbReference type="Pfam" id="PF00990">
    <property type="entry name" value="GGDEF"/>
    <property type="match status" value="1"/>
</dbReference>
<dbReference type="PANTHER" id="PTHR45138">
    <property type="entry name" value="REGULATORY COMPONENTS OF SENSORY TRANSDUCTION SYSTEM"/>
    <property type="match status" value="1"/>
</dbReference>
<feature type="transmembrane region" description="Helical" evidence="2">
    <location>
        <begin position="135"/>
        <end position="154"/>
    </location>
</feature>
<dbReference type="CDD" id="cd01949">
    <property type="entry name" value="GGDEF"/>
    <property type="match status" value="1"/>
</dbReference>
<protein>
    <submittedName>
        <fullName evidence="4">Diguanylate cyclase (GGDEF)-like protein</fullName>
    </submittedName>
</protein>
<gene>
    <name evidence="4" type="ORF">J2736_001987</name>
</gene>
<dbReference type="Proteomes" id="UP001267290">
    <property type="component" value="Unassembled WGS sequence"/>
</dbReference>
<feature type="transmembrane region" description="Helical" evidence="2">
    <location>
        <begin position="201"/>
        <end position="221"/>
    </location>
</feature>
<proteinExistence type="predicted"/>
<dbReference type="Pfam" id="PF16927">
    <property type="entry name" value="HisKA_7TM"/>
    <property type="match status" value="1"/>
</dbReference>
<dbReference type="PANTHER" id="PTHR45138:SF9">
    <property type="entry name" value="DIGUANYLATE CYCLASE DGCM-RELATED"/>
    <property type="match status" value="1"/>
</dbReference>
<evidence type="ECO:0000256" key="2">
    <source>
        <dbReference type="SAM" id="Phobius"/>
    </source>
</evidence>
<dbReference type="InterPro" id="IPR029787">
    <property type="entry name" value="Nucleotide_cyclase"/>
</dbReference>
<dbReference type="SUPFAM" id="SSF55073">
    <property type="entry name" value="Nucleotide cyclase"/>
    <property type="match status" value="1"/>
</dbReference>
<feature type="transmembrane region" description="Helical" evidence="2">
    <location>
        <begin position="174"/>
        <end position="195"/>
    </location>
</feature>
<keyword evidence="5" id="KW-1185">Reference proteome</keyword>
<evidence type="ECO:0000256" key="1">
    <source>
        <dbReference type="SAM" id="Coils"/>
    </source>
</evidence>
<dbReference type="PROSITE" id="PS50887">
    <property type="entry name" value="GGDEF"/>
    <property type="match status" value="1"/>
</dbReference>
<dbReference type="InterPro" id="IPR043128">
    <property type="entry name" value="Rev_trsase/Diguanyl_cyclase"/>
</dbReference>
<feature type="transmembrane region" description="Helical" evidence="2">
    <location>
        <begin position="64"/>
        <end position="87"/>
    </location>
</feature>
<organism evidence="4 5">
    <name type="scientific">Paenibacillus qinlingensis</name>
    <dbReference type="NCBI Taxonomy" id="1837343"/>
    <lineage>
        <taxon>Bacteria</taxon>
        <taxon>Bacillati</taxon>
        <taxon>Bacillota</taxon>
        <taxon>Bacilli</taxon>
        <taxon>Bacillales</taxon>
        <taxon>Paenibacillaceae</taxon>
        <taxon>Paenibacillus</taxon>
    </lineage>
</organism>
<comment type="caution">
    <text evidence="4">The sequence shown here is derived from an EMBL/GenBank/DDBJ whole genome shotgun (WGS) entry which is preliminary data.</text>
</comment>
<dbReference type="Gene3D" id="3.30.70.270">
    <property type="match status" value="1"/>
</dbReference>
<sequence length="553" mass="63294">MNFFAWMDIILFFVLFVLFVYVFVSVTITSLHKIYLTFHFSMMLWPICQFAIKMVDAPNVQLIYLKLSFVDTCLLAVGWLLFTIFLTGQSRFLKTKISLLLYVPALLAATCVIMNPNGKFVLPLQGSYIHRYYGPLFWCIITILIGYIIVSLSIMSRVLLSDKAPRIKTQVKQVLKGIIVMTLFILLDVILNVVLYSFLPVITGLTSFGVLLSAIFFVIAIHRDKVFDIVNIAHQDIIDTIDYGILVLDDNDIVVEINRSLLPHLDLTIGFRFDIANILTKGQSSSHIDSFLQTYLNYPMERSAIEMKFADGRHINMQTAPITVNRTRVGRIITFQDVSELHRLMEATNLQNEILQERNRSLINIQNELSQTNQKLEHMAITDALTGIYNRLYLTQKLEYEVLHHIKYQMPFALILLDIDYFKLINDNYGHLVGDQMIQSTVEVIKQSLRPTDIFARFGGEEFIIYLPQTSPSQAKFLAERIKSTVESNKLIAKKIPYSLSITISIGLLSITNFTLEHSKNPSTYLTDLLEAVDKALYMAKDEGRNRIVSIAR</sequence>
<dbReference type="EMBL" id="JAVDSB010000002">
    <property type="protein sequence ID" value="MDR6550800.1"/>
    <property type="molecule type" value="Genomic_DNA"/>
</dbReference>
<evidence type="ECO:0000259" key="3">
    <source>
        <dbReference type="PROSITE" id="PS50887"/>
    </source>
</evidence>
<keyword evidence="2" id="KW-0472">Membrane</keyword>
<keyword evidence="2" id="KW-1133">Transmembrane helix</keyword>
<evidence type="ECO:0000313" key="5">
    <source>
        <dbReference type="Proteomes" id="UP001267290"/>
    </source>
</evidence>
<reference evidence="4 5" key="1">
    <citation type="submission" date="2023-07" db="EMBL/GenBank/DDBJ databases">
        <title>Sorghum-associated microbial communities from plants grown in Nebraska, USA.</title>
        <authorList>
            <person name="Schachtman D."/>
        </authorList>
    </citation>
    <scope>NUCLEOTIDE SEQUENCE [LARGE SCALE GENOMIC DNA]</scope>
    <source>
        <strain evidence="4 5">CC258</strain>
    </source>
</reference>
<name>A0ABU1NTI3_9BACL</name>
<dbReference type="Gene3D" id="3.30.450.20">
    <property type="entry name" value="PAS domain"/>
    <property type="match status" value="1"/>
</dbReference>
<dbReference type="SMART" id="SM00267">
    <property type="entry name" value="GGDEF"/>
    <property type="match status" value="1"/>
</dbReference>
<feature type="domain" description="GGDEF" evidence="3">
    <location>
        <begin position="410"/>
        <end position="553"/>
    </location>
</feature>
<evidence type="ECO:0000313" key="4">
    <source>
        <dbReference type="EMBL" id="MDR6550800.1"/>
    </source>
</evidence>
<dbReference type="InterPro" id="IPR000160">
    <property type="entry name" value="GGDEF_dom"/>
</dbReference>
<keyword evidence="1" id="KW-0175">Coiled coil</keyword>